<dbReference type="InterPro" id="IPR039537">
    <property type="entry name" value="Retrotran_Ty1/copia-like"/>
</dbReference>
<dbReference type="PANTHER" id="PTHR42648">
    <property type="entry name" value="TRANSPOSASE, PUTATIVE-RELATED"/>
    <property type="match status" value="1"/>
</dbReference>
<evidence type="ECO:0000256" key="4">
    <source>
        <dbReference type="SAM" id="Coils"/>
    </source>
</evidence>
<feature type="compositionally biased region" description="Polar residues" evidence="5">
    <location>
        <begin position="407"/>
        <end position="416"/>
    </location>
</feature>
<accession>A0ABQ4ZES5</accession>
<proteinExistence type="predicted"/>
<organism evidence="8 9">
    <name type="scientific">Tanacetum coccineum</name>
    <dbReference type="NCBI Taxonomy" id="301880"/>
    <lineage>
        <taxon>Eukaryota</taxon>
        <taxon>Viridiplantae</taxon>
        <taxon>Streptophyta</taxon>
        <taxon>Embryophyta</taxon>
        <taxon>Tracheophyta</taxon>
        <taxon>Spermatophyta</taxon>
        <taxon>Magnoliopsida</taxon>
        <taxon>eudicotyledons</taxon>
        <taxon>Gunneridae</taxon>
        <taxon>Pentapetalae</taxon>
        <taxon>asterids</taxon>
        <taxon>campanulids</taxon>
        <taxon>Asterales</taxon>
        <taxon>Asteraceae</taxon>
        <taxon>Asteroideae</taxon>
        <taxon>Anthemideae</taxon>
        <taxon>Anthemidinae</taxon>
        <taxon>Tanacetum</taxon>
    </lineage>
</organism>
<dbReference type="Gene3D" id="3.30.420.10">
    <property type="entry name" value="Ribonuclease H-like superfamily/Ribonuclease H"/>
    <property type="match status" value="1"/>
</dbReference>
<protein>
    <submittedName>
        <fullName evidence="8">Retrovirus-related pol polyprotein from transposon TNT 1-94</fullName>
    </submittedName>
</protein>
<comment type="caution">
    <text evidence="8">The sequence shown here is derived from an EMBL/GenBank/DDBJ whole genome shotgun (WGS) entry which is preliminary data.</text>
</comment>
<reference evidence="8" key="2">
    <citation type="submission" date="2022-01" db="EMBL/GenBank/DDBJ databases">
        <authorList>
            <person name="Yamashiro T."/>
            <person name="Shiraishi A."/>
            <person name="Satake H."/>
            <person name="Nakayama K."/>
        </authorList>
    </citation>
    <scope>NUCLEOTIDE SEQUENCE</scope>
</reference>
<evidence type="ECO:0000256" key="3">
    <source>
        <dbReference type="ARBA" id="ARBA00022801"/>
    </source>
</evidence>
<evidence type="ECO:0000313" key="8">
    <source>
        <dbReference type="EMBL" id="GJS88699.1"/>
    </source>
</evidence>
<keyword evidence="9" id="KW-1185">Reference proteome</keyword>
<reference evidence="8" key="1">
    <citation type="journal article" date="2022" name="Int. J. Mol. Sci.">
        <title>Draft Genome of Tanacetum Coccineum: Genomic Comparison of Closely Related Tanacetum-Family Plants.</title>
        <authorList>
            <person name="Yamashiro T."/>
            <person name="Shiraishi A."/>
            <person name="Nakayama K."/>
            <person name="Satake H."/>
        </authorList>
    </citation>
    <scope>NUCLEOTIDE SEQUENCE</scope>
</reference>
<feature type="domain" description="Retrovirus-related Pol polyprotein from transposon TNT 1-94-like beta-barrel" evidence="7">
    <location>
        <begin position="542"/>
        <end position="615"/>
    </location>
</feature>
<dbReference type="PANTHER" id="PTHR42648:SF21">
    <property type="entry name" value="CYSTEINE-RICH RLK (RECEPTOR-LIKE PROTEIN KINASE) 8"/>
    <property type="match status" value="1"/>
</dbReference>
<keyword evidence="4" id="KW-0175">Coiled coil</keyword>
<dbReference type="Pfam" id="PF07727">
    <property type="entry name" value="RVT_2"/>
    <property type="match status" value="1"/>
</dbReference>
<feature type="coiled-coil region" evidence="4">
    <location>
        <begin position="251"/>
        <end position="285"/>
    </location>
</feature>
<evidence type="ECO:0000259" key="6">
    <source>
        <dbReference type="Pfam" id="PF07727"/>
    </source>
</evidence>
<feature type="domain" description="Reverse transcriptase Ty1/copia-type" evidence="6">
    <location>
        <begin position="867"/>
        <end position="926"/>
    </location>
</feature>
<dbReference type="EMBL" id="BQNB010011293">
    <property type="protein sequence ID" value="GJS88699.1"/>
    <property type="molecule type" value="Genomic_DNA"/>
</dbReference>
<evidence type="ECO:0000256" key="1">
    <source>
        <dbReference type="ARBA" id="ARBA00022670"/>
    </source>
</evidence>
<dbReference type="InterPro" id="IPR012337">
    <property type="entry name" value="RNaseH-like_sf"/>
</dbReference>
<dbReference type="InterPro" id="IPR013103">
    <property type="entry name" value="RVT_2"/>
</dbReference>
<evidence type="ECO:0000259" key="7">
    <source>
        <dbReference type="Pfam" id="PF22936"/>
    </source>
</evidence>
<dbReference type="Pfam" id="PF22936">
    <property type="entry name" value="Pol_BBD"/>
    <property type="match status" value="1"/>
</dbReference>
<keyword evidence="1" id="KW-0645">Protease</keyword>
<name>A0ABQ4ZES5_9ASTR</name>
<gene>
    <name evidence="8" type="ORF">Tco_0771335</name>
</gene>
<sequence>MVLEKKVNTTPIDYAVLNQLSQDFEKRFIPQTELSVKQSFWSQNSMNSSDPSPSCRPTKVEVPKELPKVSMVNTRLKKLKHHLAEFDVVVKERTTATVITKGSWGFEHTKAYFRDEIIPFVKALKDIFNTFDQYLIDELTEVQNVFHQMEQAVEQHIISKDIVNIIVNSSMDNAYVNMHECEKCLKLETKLLNKKDFIEKETYDKLFRSYTTLKKHCISLEVDTQLNQEIFQRDNSVSNQSAPNFDQYFELNELKGQSQEKDMVIKKLKERIKSLSGNMNEDKVKKDMEEIETINIELDHRVSKLIAENEHLKQTYKQLYDSIKPTRIRSKEQCDALVNQVNQKSVEISDLNASLQEKVLLQKCLRLMHTQEQAEILREVVEQEKSQNPLNNPLDSACNTKKDKIQKTPSSTQNNKVDAHSRTVKSSVKNNNCVVEPNRTANVQHSTLNANSKLLCVKCNGCMLSDNHDLCVLDFINDVNAHAKSKSVKKISKRKVWKPTGKVFTNIRYIWRPTGQTFTIVENACPLTRITKTTEVVQIVLWYLDSSCSKQMTGDRSQLTNFFNKFLGTFKFRNDYMAKILGYGDYQIGNVTISRVYYVEGLGHNLFFVGQFCDSNLEVTFRQHTCFICNLVGVYLLTGSRSNNLYTLSLGDMMASSPICLLSKASKTNKRKPYKPKSEDISQEKLYLSHMDLCGPMCVTSVNGKKYILIIIDDYTRFTWVKCLRSKDEAPDFIINQWNYYEKADILMNHFVAILYSTNGVIQRTEAVATTCYTQNRSIIRRLHGKTPYEILHYKLPDLSFFYVFGALCYPTNDSENLGKLQPKADIDFDELTAMASEHSSSGPALHEMTPATITMEEELNEFERLEVWELVPRPDKVMVITLKWIYKVKLDEVRGILKNKARLVTRGYRQEEGINFEESFALVARS</sequence>
<dbReference type="Proteomes" id="UP001151760">
    <property type="component" value="Unassembled WGS sequence"/>
</dbReference>
<dbReference type="InterPro" id="IPR036397">
    <property type="entry name" value="RNaseH_sf"/>
</dbReference>
<keyword evidence="3" id="KW-0378">Hydrolase</keyword>
<feature type="compositionally biased region" description="Polar residues" evidence="5">
    <location>
        <begin position="386"/>
        <end position="399"/>
    </location>
</feature>
<feature type="region of interest" description="Disordered" evidence="5">
    <location>
        <begin position="384"/>
        <end position="423"/>
    </location>
</feature>
<dbReference type="SUPFAM" id="SSF53098">
    <property type="entry name" value="Ribonuclease H-like"/>
    <property type="match status" value="1"/>
</dbReference>
<evidence type="ECO:0000256" key="2">
    <source>
        <dbReference type="ARBA" id="ARBA00022723"/>
    </source>
</evidence>
<evidence type="ECO:0000256" key="5">
    <source>
        <dbReference type="SAM" id="MobiDB-lite"/>
    </source>
</evidence>
<evidence type="ECO:0000313" key="9">
    <source>
        <dbReference type="Proteomes" id="UP001151760"/>
    </source>
</evidence>
<keyword evidence="2" id="KW-0479">Metal-binding</keyword>
<dbReference type="InterPro" id="IPR054722">
    <property type="entry name" value="PolX-like_BBD"/>
</dbReference>